<keyword evidence="7 13" id="KW-0406">Ion transport</keyword>
<dbReference type="NCBIfam" id="TIGR01216">
    <property type="entry name" value="ATP_synt_epsi"/>
    <property type="match status" value="1"/>
</dbReference>
<evidence type="ECO:0000256" key="8">
    <source>
        <dbReference type="ARBA" id="ARBA00023136"/>
    </source>
</evidence>
<keyword evidence="6 13" id="KW-0813">Transport</keyword>
<dbReference type="InterPro" id="IPR036794">
    <property type="entry name" value="ATP_F1_dsu/esu_C_sf"/>
</dbReference>
<keyword evidence="13" id="KW-0375">Hydrogen ion transport</keyword>
<dbReference type="Proteomes" id="UP001460888">
    <property type="component" value="Unassembled WGS sequence"/>
</dbReference>
<evidence type="ECO:0000259" key="16">
    <source>
        <dbReference type="Pfam" id="PF00401"/>
    </source>
</evidence>
<dbReference type="Pfam" id="PF02823">
    <property type="entry name" value="ATP-synt_DE_N"/>
    <property type="match status" value="1"/>
</dbReference>
<dbReference type="SUPFAM" id="SSF46604">
    <property type="entry name" value="Epsilon subunit of F1F0-ATP synthase C-terminal domain"/>
    <property type="match status" value="1"/>
</dbReference>
<keyword evidence="19" id="KW-1185">Reference proteome</keyword>
<evidence type="ECO:0000256" key="13">
    <source>
        <dbReference type="HAMAP-Rule" id="MF_00530"/>
    </source>
</evidence>
<feature type="coiled-coil region" evidence="15">
    <location>
        <begin position="79"/>
        <end position="133"/>
    </location>
</feature>
<comment type="subunit">
    <text evidence="4 13 14">F-type ATPases have 2 components, CF(1) - the catalytic core - and CF(0) - the membrane proton channel. CF(1) has five subunits: alpha(3), beta(3), gamma(1), delta(1), epsilon(1). CF(0) has three main subunits: a, b and c.</text>
</comment>
<evidence type="ECO:0000256" key="3">
    <source>
        <dbReference type="ARBA" id="ARBA00005712"/>
    </source>
</evidence>
<evidence type="ECO:0000256" key="7">
    <source>
        <dbReference type="ARBA" id="ARBA00023065"/>
    </source>
</evidence>
<dbReference type="InterPro" id="IPR036771">
    <property type="entry name" value="ATPsynth_dsu/esu_N"/>
</dbReference>
<evidence type="ECO:0000256" key="5">
    <source>
        <dbReference type="ARBA" id="ARBA00014480"/>
    </source>
</evidence>
<accession>A0ABV2AZT7</accession>
<keyword evidence="13" id="KW-1003">Cell membrane</keyword>
<dbReference type="HAMAP" id="MF_00530">
    <property type="entry name" value="ATP_synth_epsil_bac"/>
    <property type="match status" value="1"/>
</dbReference>
<dbReference type="NCBIfam" id="NF001847">
    <property type="entry name" value="PRK00571.1-4"/>
    <property type="match status" value="1"/>
</dbReference>
<dbReference type="PANTHER" id="PTHR13822:SF10">
    <property type="entry name" value="ATP SYNTHASE EPSILON CHAIN, CHLOROPLASTIC"/>
    <property type="match status" value="1"/>
</dbReference>
<comment type="subcellular location">
    <subcellularLocation>
        <location evidence="2 13">Cell membrane</location>
        <topology evidence="2 13">Peripheral membrane protein</topology>
    </subcellularLocation>
</comment>
<proteinExistence type="inferred from homology"/>
<dbReference type="Pfam" id="PF00401">
    <property type="entry name" value="ATP-synt_DE"/>
    <property type="match status" value="1"/>
</dbReference>
<gene>
    <name evidence="13" type="primary">atpC</name>
    <name evidence="18" type="ORF">SADO_07727</name>
</gene>
<dbReference type="InterPro" id="IPR020546">
    <property type="entry name" value="ATP_synth_F1_dsu/esu_N"/>
</dbReference>
<comment type="caution">
    <text evidence="18">The sequence shown here is derived from an EMBL/GenBank/DDBJ whole genome shotgun (WGS) entry which is preliminary data.</text>
</comment>
<dbReference type="InterPro" id="IPR001469">
    <property type="entry name" value="ATP_synth_F1_dsu/esu"/>
</dbReference>
<evidence type="ECO:0000256" key="11">
    <source>
        <dbReference type="ARBA" id="ARBA00030215"/>
    </source>
</evidence>
<evidence type="ECO:0000256" key="10">
    <source>
        <dbReference type="ARBA" id="ARBA00023310"/>
    </source>
</evidence>
<dbReference type="Gene3D" id="2.60.15.10">
    <property type="entry name" value="F0F1 ATP synthase delta/epsilon subunit, N-terminal"/>
    <property type="match status" value="1"/>
</dbReference>
<evidence type="ECO:0000256" key="1">
    <source>
        <dbReference type="ARBA" id="ARBA00003543"/>
    </source>
</evidence>
<dbReference type="RefSeq" id="WP_353110623.1">
    <property type="nucleotide sequence ID" value="NZ_APND01000002.1"/>
</dbReference>
<feature type="domain" description="ATP synthase epsilon subunit C-terminal" evidence="16">
    <location>
        <begin position="87"/>
        <end position="130"/>
    </location>
</feature>
<comment type="function">
    <text evidence="1 13">Produces ATP from ADP in the presence of a proton gradient across the membrane.</text>
</comment>
<keyword evidence="8 13" id="KW-0472">Membrane</keyword>
<keyword evidence="9 13" id="KW-0139">CF(1)</keyword>
<keyword evidence="15" id="KW-0175">Coiled coil</keyword>
<feature type="domain" description="ATP synthase F1 complex delta/epsilon subunit N-terminal" evidence="17">
    <location>
        <begin position="3"/>
        <end position="82"/>
    </location>
</feature>
<evidence type="ECO:0000256" key="14">
    <source>
        <dbReference type="RuleBase" id="RU003656"/>
    </source>
</evidence>
<evidence type="ECO:0000256" key="9">
    <source>
        <dbReference type="ARBA" id="ARBA00023196"/>
    </source>
</evidence>
<keyword evidence="10 13" id="KW-0066">ATP synthesis</keyword>
<sequence length="137" mass="14877">MKLHVDLVSAEGQIYSGSATMVFVAAEMGEVGIAPRHAPLLTRMRPGQVRIQEEGQEEQQFFVSGGVLEVQPHLVTVMADTAERAADIDEAAAEKAKQRAEEKVSKAEDKVDIAKAQSELAEAAARLHLVKKLRSTQ</sequence>
<dbReference type="InterPro" id="IPR020547">
    <property type="entry name" value="ATP_synth_F1_esu_C"/>
</dbReference>
<dbReference type="EMBL" id="APND01000002">
    <property type="protein sequence ID" value="MES1929128.1"/>
    <property type="molecule type" value="Genomic_DNA"/>
</dbReference>
<evidence type="ECO:0000256" key="4">
    <source>
        <dbReference type="ARBA" id="ARBA00011648"/>
    </source>
</evidence>
<evidence type="ECO:0000256" key="15">
    <source>
        <dbReference type="SAM" id="Coils"/>
    </source>
</evidence>
<comment type="similarity">
    <text evidence="3 13 14">Belongs to the ATPase epsilon chain family.</text>
</comment>
<evidence type="ECO:0000313" key="19">
    <source>
        <dbReference type="Proteomes" id="UP001460888"/>
    </source>
</evidence>
<name>A0ABV2AZT7_9GAMM</name>
<evidence type="ECO:0000256" key="6">
    <source>
        <dbReference type="ARBA" id="ARBA00022448"/>
    </source>
</evidence>
<dbReference type="Gene3D" id="1.20.5.440">
    <property type="entry name" value="ATP synthase delta/epsilon subunit, C-terminal domain"/>
    <property type="match status" value="1"/>
</dbReference>
<evidence type="ECO:0000256" key="2">
    <source>
        <dbReference type="ARBA" id="ARBA00004202"/>
    </source>
</evidence>
<evidence type="ECO:0000259" key="17">
    <source>
        <dbReference type="Pfam" id="PF02823"/>
    </source>
</evidence>
<evidence type="ECO:0000256" key="12">
    <source>
        <dbReference type="ARBA" id="ARBA00031795"/>
    </source>
</evidence>
<reference evidence="18 19" key="1">
    <citation type="submission" date="2013-03" db="EMBL/GenBank/DDBJ databases">
        <title>Salinisphaera dokdonensis CL-ES53 Genome Sequencing.</title>
        <authorList>
            <person name="Li C."/>
            <person name="Lai Q."/>
            <person name="Shao Z."/>
        </authorList>
    </citation>
    <scope>NUCLEOTIDE SEQUENCE [LARGE SCALE GENOMIC DNA]</scope>
    <source>
        <strain evidence="18 19">CL-ES53</strain>
    </source>
</reference>
<evidence type="ECO:0000313" key="18">
    <source>
        <dbReference type="EMBL" id="MES1929128.1"/>
    </source>
</evidence>
<dbReference type="PANTHER" id="PTHR13822">
    <property type="entry name" value="ATP SYNTHASE DELTA/EPSILON CHAIN"/>
    <property type="match status" value="1"/>
</dbReference>
<dbReference type="CDD" id="cd12152">
    <property type="entry name" value="F1-ATPase_delta"/>
    <property type="match status" value="1"/>
</dbReference>
<dbReference type="SUPFAM" id="SSF51344">
    <property type="entry name" value="Epsilon subunit of F1F0-ATP synthase N-terminal domain"/>
    <property type="match status" value="1"/>
</dbReference>
<protein>
    <recommendedName>
        <fullName evidence="5 13">ATP synthase epsilon chain</fullName>
    </recommendedName>
    <alternativeName>
        <fullName evidence="12 13">ATP synthase F1 sector epsilon subunit</fullName>
    </alternativeName>
    <alternativeName>
        <fullName evidence="11 13">F-ATPase epsilon subunit</fullName>
    </alternativeName>
</protein>
<organism evidence="18 19">
    <name type="scientific">Salinisphaera dokdonensis CL-ES53</name>
    <dbReference type="NCBI Taxonomy" id="1304272"/>
    <lineage>
        <taxon>Bacteria</taxon>
        <taxon>Pseudomonadati</taxon>
        <taxon>Pseudomonadota</taxon>
        <taxon>Gammaproteobacteria</taxon>
        <taxon>Salinisphaerales</taxon>
        <taxon>Salinisphaeraceae</taxon>
        <taxon>Salinisphaera</taxon>
    </lineage>
</organism>